<reference evidence="3" key="1">
    <citation type="submission" date="2025-08" db="UniProtKB">
        <authorList>
            <consortium name="RefSeq"/>
        </authorList>
    </citation>
    <scope>IDENTIFICATION</scope>
    <source>
        <tissue evidence="3">Muscle</tissue>
    </source>
</reference>
<dbReference type="GeneID" id="117207604"/>
<dbReference type="AlphaFoldDB" id="A0A6P8MNR6"/>
<name>A0A6P8MNR6_9HYME</name>
<dbReference type="RefSeq" id="XP_033303867.1">
    <property type="nucleotide sequence ID" value="XM_033447976.1"/>
</dbReference>
<evidence type="ECO:0000256" key="1">
    <source>
        <dbReference type="SAM" id="SignalP"/>
    </source>
</evidence>
<organism evidence="2 3">
    <name type="scientific">Bombus bifarius</name>
    <dbReference type="NCBI Taxonomy" id="103933"/>
    <lineage>
        <taxon>Eukaryota</taxon>
        <taxon>Metazoa</taxon>
        <taxon>Ecdysozoa</taxon>
        <taxon>Arthropoda</taxon>
        <taxon>Hexapoda</taxon>
        <taxon>Insecta</taxon>
        <taxon>Pterygota</taxon>
        <taxon>Neoptera</taxon>
        <taxon>Endopterygota</taxon>
        <taxon>Hymenoptera</taxon>
        <taxon>Apocrita</taxon>
        <taxon>Aculeata</taxon>
        <taxon>Apoidea</taxon>
        <taxon>Anthophila</taxon>
        <taxon>Apidae</taxon>
        <taxon>Bombus</taxon>
        <taxon>Pyrobombus</taxon>
    </lineage>
</organism>
<sequence>MRNSFEYYVILLSLCCLLHLSESKDNVNGKAKTSRTHSKVFGKHPNGGLISFDSEQEEFRIDWAVTIPFLSIPFEHKIGENGEFPSLFNVNTKSLGIVGLMATLFRVVSPLFSKAHPQYNYRSTDNGQWLHIGNVINEMMFGNDYVVPCMQRIVCSIVSVAANSENPTSTDKIIDGLSSHSWFKDVTNGTIIQDAVIIGRKGNHNCAYIYKDCLITPKLLKTVMDELGIV</sequence>
<accession>A0A6P8MNR6</accession>
<protein>
    <submittedName>
        <fullName evidence="3">Uncharacterized protein LOC117207604 isoform X2</fullName>
    </submittedName>
</protein>
<feature type="signal peptide" evidence="1">
    <location>
        <begin position="1"/>
        <end position="23"/>
    </location>
</feature>
<keyword evidence="1" id="KW-0732">Signal</keyword>
<gene>
    <name evidence="3" type="primary">LOC117207604</name>
</gene>
<evidence type="ECO:0000313" key="2">
    <source>
        <dbReference type="Proteomes" id="UP000515164"/>
    </source>
</evidence>
<dbReference type="Proteomes" id="UP000515164">
    <property type="component" value="Unplaced"/>
</dbReference>
<evidence type="ECO:0000313" key="3">
    <source>
        <dbReference type="RefSeq" id="XP_033303867.1"/>
    </source>
</evidence>
<proteinExistence type="predicted"/>
<feature type="chain" id="PRO_5027933053" evidence="1">
    <location>
        <begin position="24"/>
        <end position="230"/>
    </location>
</feature>
<keyword evidence="2" id="KW-1185">Reference proteome</keyword>